<evidence type="ECO:0000259" key="3">
    <source>
        <dbReference type="PROSITE" id="PS50977"/>
    </source>
</evidence>
<accession>A0ABV8LT01</accession>
<keyword evidence="1 2" id="KW-0238">DNA-binding</keyword>
<reference evidence="5" key="1">
    <citation type="journal article" date="2019" name="Int. J. Syst. Evol. Microbiol.">
        <title>The Global Catalogue of Microorganisms (GCM) 10K type strain sequencing project: providing services to taxonomists for standard genome sequencing and annotation.</title>
        <authorList>
            <consortium name="The Broad Institute Genomics Platform"/>
            <consortium name="The Broad Institute Genome Sequencing Center for Infectious Disease"/>
            <person name="Wu L."/>
            <person name="Ma J."/>
        </authorList>
    </citation>
    <scope>NUCLEOTIDE SEQUENCE [LARGE SCALE GENOMIC DNA]</scope>
    <source>
        <strain evidence="5">CGMCC 4.7289</strain>
    </source>
</reference>
<dbReference type="SUPFAM" id="SSF46689">
    <property type="entry name" value="Homeodomain-like"/>
    <property type="match status" value="1"/>
</dbReference>
<proteinExistence type="predicted"/>
<comment type="caution">
    <text evidence="4">The sequence shown here is derived from an EMBL/GenBank/DDBJ whole genome shotgun (WGS) entry which is preliminary data.</text>
</comment>
<organism evidence="4 5">
    <name type="scientific">Hamadaea flava</name>
    <dbReference type="NCBI Taxonomy" id="1742688"/>
    <lineage>
        <taxon>Bacteria</taxon>
        <taxon>Bacillati</taxon>
        <taxon>Actinomycetota</taxon>
        <taxon>Actinomycetes</taxon>
        <taxon>Micromonosporales</taxon>
        <taxon>Micromonosporaceae</taxon>
        <taxon>Hamadaea</taxon>
    </lineage>
</organism>
<dbReference type="Gene3D" id="1.10.357.10">
    <property type="entry name" value="Tetracycline Repressor, domain 2"/>
    <property type="match status" value="1"/>
</dbReference>
<evidence type="ECO:0000313" key="4">
    <source>
        <dbReference type="EMBL" id="MFC4133389.1"/>
    </source>
</evidence>
<keyword evidence="5" id="KW-1185">Reference proteome</keyword>
<feature type="DNA-binding region" description="H-T-H motif" evidence="2">
    <location>
        <begin position="22"/>
        <end position="41"/>
    </location>
</feature>
<evidence type="ECO:0000313" key="5">
    <source>
        <dbReference type="Proteomes" id="UP001595816"/>
    </source>
</evidence>
<dbReference type="RefSeq" id="WP_253760815.1">
    <property type="nucleotide sequence ID" value="NZ_JAMZDZ010000001.1"/>
</dbReference>
<dbReference type="PROSITE" id="PS50977">
    <property type="entry name" value="HTH_TETR_2"/>
    <property type="match status" value="1"/>
</dbReference>
<sequence>MKEDLHEATVAVLADVGWDGLTLERVADKAGRSRVTLWRNGVTRESLLDGLLKRLAADYRDAMLPVLTAGGDPAERLRKTMNALCDVVDAHADVLTLSDEMFHRAAATADLPMRFLDPFVAVLRDARAAGRLLGKGTDLDRADILFNAVAWTYLHLRARHAWTPAKARTHLLPMLIEGTVR</sequence>
<dbReference type="InterPro" id="IPR001647">
    <property type="entry name" value="HTH_TetR"/>
</dbReference>
<gene>
    <name evidence="4" type="ORF">ACFOZ4_22490</name>
</gene>
<evidence type="ECO:0000256" key="1">
    <source>
        <dbReference type="ARBA" id="ARBA00023125"/>
    </source>
</evidence>
<feature type="domain" description="HTH tetR-type" evidence="3">
    <location>
        <begin position="1"/>
        <end position="59"/>
    </location>
</feature>
<evidence type="ECO:0000256" key="2">
    <source>
        <dbReference type="PROSITE-ProRule" id="PRU00335"/>
    </source>
</evidence>
<dbReference type="Gene3D" id="1.10.10.60">
    <property type="entry name" value="Homeodomain-like"/>
    <property type="match status" value="1"/>
</dbReference>
<protein>
    <recommendedName>
        <fullName evidence="3">HTH tetR-type domain-containing protein</fullName>
    </recommendedName>
</protein>
<name>A0ABV8LT01_9ACTN</name>
<dbReference type="InterPro" id="IPR009057">
    <property type="entry name" value="Homeodomain-like_sf"/>
</dbReference>
<dbReference type="Proteomes" id="UP001595816">
    <property type="component" value="Unassembled WGS sequence"/>
</dbReference>
<dbReference type="EMBL" id="JBHSAY010000010">
    <property type="protein sequence ID" value="MFC4133389.1"/>
    <property type="molecule type" value="Genomic_DNA"/>
</dbReference>